<comment type="caution">
    <text evidence="5">The sequence shown here is derived from an EMBL/GenBank/DDBJ whole genome shotgun (WGS) entry which is preliminary data.</text>
</comment>
<accession>A0A833E9Y1</accession>
<dbReference type="PANTHER" id="PTHR43814:SF1">
    <property type="entry name" value="ARGININOSUCCINATE LYASE"/>
    <property type="match status" value="1"/>
</dbReference>
<evidence type="ECO:0000313" key="5">
    <source>
        <dbReference type="EMBL" id="HIQ29684.1"/>
    </source>
</evidence>
<keyword evidence="1" id="KW-0963">Cytoplasm</keyword>
<dbReference type="InterPro" id="IPR024083">
    <property type="entry name" value="Fumarase/histidase_N"/>
</dbReference>
<comment type="similarity">
    <text evidence="1">Belongs to the lyase 1 family. Argininosuccinate lyase subfamily.</text>
</comment>
<proteinExistence type="inferred from homology"/>
<comment type="pathway">
    <text evidence="1">Amino-acid biosynthesis; L-arginine biosynthesis; L-arginine from L-ornithine and carbamoyl phosphate: step 3/3.</text>
</comment>
<dbReference type="InterPro" id="IPR009049">
    <property type="entry name" value="Argininosuccinate_lyase"/>
</dbReference>
<dbReference type="Gene3D" id="1.10.275.10">
    <property type="entry name" value="Fumarase/aspartase (N-terminal domain)"/>
    <property type="match status" value="1"/>
</dbReference>
<evidence type="ECO:0000256" key="1">
    <source>
        <dbReference type="HAMAP-Rule" id="MF_00006"/>
    </source>
</evidence>
<dbReference type="AlphaFoldDB" id="A0A833E9Y1"/>
<evidence type="ECO:0000313" key="6">
    <source>
        <dbReference type="Proteomes" id="UP000608579"/>
    </source>
</evidence>
<dbReference type="EC" id="4.3.2.1" evidence="1 2"/>
<dbReference type="PRINTS" id="PR00149">
    <property type="entry name" value="FUMRATELYASE"/>
</dbReference>
<dbReference type="InterPro" id="IPR022761">
    <property type="entry name" value="Fumarate_lyase_N"/>
</dbReference>
<reference evidence="5" key="1">
    <citation type="journal article" date="2020" name="ISME J.">
        <title>Gammaproteobacteria mediating utilization of methyl-, sulfur- and petroleum organic compounds in deep ocean hydrothermal plumes.</title>
        <authorList>
            <person name="Zhou Z."/>
            <person name="Liu Y."/>
            <person name="Pan J."/>
            <person name="Cron B.R."/>
            <person name="Toner B.M."/>
            <person name="Anantharaman K."/>
            <person name="Breier J.A."/>
            <person name="Dick G.J."/>
            <person name="Li M."/>
        </authorList>
    </citation>
    <scope>NUCLEOTIDE SEQUENCE</scope>
    <source>
        <strain evidence="5">SZUA-1515</strain>
    </source>
</reference>
<dbReference type="GO" id="GO:0005829">
    <property type="term" value="C:cytosol"/>
    <property type="evidence" value="ECO:0007669"/>
    <property type="project" value="TreeGrafter"/>
</dbReference>
<dbReference type="PANTHER" id="PTHR43814">
    <property type="entry name" value="ARGININOSUCCINATE LYASE"/>
    <property type="match status" value="1"/>
</dbReference>
<dbReference type="Pfam" id="PF00206">
    <property type="entry name" value="Lyase_1"/>
    <property type="match status" value="1"/>
</dbReference>
<dbReference type="SUPFAM" id="SSF48557">
    <property type="entry name" value="L-aspartase-like"/>
    <property type="match status" value="1"/>
</dbReference>
<dbReference type="Gene3D" id="1.20.200.10">
    <property type="entry name" value="Fumarase/aspartase (Central domain)"/>
    <property type="match status" value="1"/>
</dbReference>
<name>A0A833E9Y1_CALS0</name>
<keyword evidence="1 5" id="KW-0456">Lyase</keyword>
<comment type="subcellular location">
    <subcellularLocation>
        <location evidence="1">Cytoplasm</location>
    </subcellularLocation>
</comment>
<dbReference type="Gene3D" id="1.10.40.30">
    <property type="entry name" value="Fumarase/aspartase (C-terminal domain)"/>
    <property type="match status" value="1"/>
</dbReference>
<dbReference type="CDD" id="cd01359">
    <property type="entry name" value="Argininosuccinate_lyase"/>
    <property type="match status" value="1"/>
</dbReference>
<dbReference type="InterPro" id="IPR000362">
    <property type="entry name" value="Fumarate_lyase_fam"/>
</dbReference>
<gene>
    <name evidence="1 5" type="primary">argH</name>
    <name evidence="5" type="ORF">EYH45_03870</name>
</gene>
<protein>
    <recommendedName>
        <fullName evidence="1 2">Argininosuccinate lyase</fullName>
        <shortName evidence="1">ASAL</shortName>
        <ecNumber evidence="1 2">4.3.2.1</ecNumber>
    </recommendedName>
    <alternativeName>
        <fullName evidence="1">Arginosuccinase</fullName>
    </alternativeName>
</protein>
<sequence length="480" mass="53209">MAHRKGRLEDRLDEEAAKYTSSLLFDREILEAVVYVNAAHLKALARAGVISWSECEEAVNHLADMLRMDIDYTRYELEDIHMIVEDYLASKMPKAAAMLSLGKSRNDAVVAAVKIRLRERLISMAEALLGLVLTLLKRASEEADTLFPTYTHLQRAAPATFGFITHSYAIRLMKLLPRIKHTYSLCQDSPLGSAAVAGTSVGLDVSYEAELLGFSKVCENALEATASREFIIDALCLCAETALVISCLAEELVLFSSEEFQLLELPDSLSSTSSIMPQKKNPVVAEVARTKAAELLGLFSSAYLMAARQPSGYNLDLQQITPKLWKALDEVEETLAIMAKAVEGVKVNRERAALACSPPTAVVELANYLTLKWGIPFRQAHNAAAAVSRLMAENRLNEESLKETLERYNIPGGAVSMEQLRELLEPGKVVRRYATPQSANPDKIREKAGVMSYEAERELRWFKEEGRRIGEKLRNLLGSS</sequence>
<dbReference type="GO" id="GO:0004056">
    <property type="term" value="F:argininosuccinate lyase activity"/>
    <property type="evidence" value="ECO:0007669"/>
    <property type="project" value="UniProtKB-UniRule"/>
</dbReference>
<dbReference type="EMBL" id="DQVM01000075">
    <property type="protein sequence ID" value="HIQ29684.1"/>
    <property type="molecule type" value="Genomic_DNA"/>
</dbReference>
<dbReference type="GO" id="GO:0042450">
    <property type="term" value="P:L-arginine biosynthetic process via ornithine"/>
    <property type="evidence" value="ECO:0007669"/>
    <property type="project" value="UniProtKB-UniRule"/>
</dbReference>
<dbReference type="HAMAP" id="MF_00006">
    <property type="entry name" value="Arg_succ_lyase"/>
    <property type="match status" value="1"/>
</dbReference>
<feature type="domain" description="Argininosuccinate lyase C-terminal" evidence="4">
    <location>
        <begin position="363"/>
        <end position="430"/>
    </location>
</feature>
<evidence type="ECO:0000256" key="2">
    <source>
        <dbReference type="NCBIfam" id="TIGR00838"/>
    </source>
</evidence>
<organism evidence="5 6">
    <name type="scientific">Caldiarchaeum subterraneum</name>
    <dbReference type="NCBI Taxonomy" id="311458"/>
    <lineage>
        <taxon>Archaea</taxon>
        <taxon>Nitrososphaerota</taxon>
        <taxon>Candidatus Caldarchaeales</taxon>
        <taxon>Candidatus Caldarchaeaceae</taxon>
        <taxon>Candidatus Caldarchaeum</taxon>
    </lineage>
</organism>
<dbReference type="InterPro" id="IPR008948">
    <property type="entry name" value="L-Aspartase-like"/>
</dbReference>
<keyword evidence="1" id="KW-0028">Amino-acid biosynthesis</keyword>
<comment type="catalytic activity">
    <reaction evidence="1">
        <text>2-(N(omega)-L-arginino)succinate = fumarate + L-arginine</text>
        <dbReference type="Rhea" id="RHEA:24020"/>
        <dbReference type="ChEBI" id="CHEBI:29806"/>
        <dbReference type="ChEBI" id="CHEBI:32682"/>
        <dbReference type="ChEBI" id="CHEBI:57472"/>
        <dbReference type="EC" id="4.3.2.1"/>
    </reaction>
</comment>
<keyword evidence="1" id="KW-0055">Arginine biosynthesis</keyword>
<dbReference type="InterPro" id="IPR029419">
    <property type="entry name" value="Arg_succ_lyase_C"/>
</dbReference>
<dbReference type="Pfam" id="PF14698">
    <property type="entry name" value="ASL_C2"/>
    <property type="match status" value="1"/>
</dbReference>
<dbReference type="NCBIfam" id="TIGR00838">
    <property type="entry name" value="argH"/>
    <property type="match status" value="1"/>
</dbReference>
<evidence type="ECO:0000259" key="3">
    <source>
        <dbReference type="Pfam" id="PF00206"/>
    </source>
</evidence>
<dbReference type="PRINTS" id="PR00145">
    <property type="entry name" value="ARGSUCLYASE"/>
</dbReference>
<dbReference type="UniPathway" id="UPA00068">
    <property type="reaction ID" value="UER00114"/>
</dbReference>
<evidence type="ECO:0000259" key="4">
    <source>
        <dbReference type="Pfam" id="PF14698"/>
    </source>
</evidence>
<feature type="domain" description="Fumarate lyase N-terminal" evidence="3">
    <location>
        <begin position="6"/>
        <end position="297"/>
    </location>
</feature>
<dbReference type="Proteomes" id="UP000608579">
    <property type="component" value="Unassembled WGS sequence"/>
</dbReference>